<name>A0A2S7KWC2_9FLAO</name>
<dbReference type="Gene3D" id="1.20.1740.10">
    <property type="entry name" value="Amino acid/polyamine transporter I"/>
    <property type="match status" value="1"/>
</dbReference>
<evidence type="ECO:0000256" key="5">
    <source>
        <dbReference type="SAM" id="Phobius"/>
    </source>
</evidence>
<dbReference type="GO" id="GO:0022857">
    <property type="term" value="F:transmembrane transporter activity"/>
    <property type="evidence" value="ECO:0007669"/>
    <property type="project" value="InterPro"/>
</dbReference>
<accession>A0A2S7KWC2</accession>
<dbReference type="EMBL" id="MQUA01000013">
    <property type="protein sequence ID" value="PQB06945.1"/>
    <property type="molecule type" value="Genomic_DNA"/>
</dbReference>
<keyword evidence="3 5" id="KW-1133">Transmembrane helix</keyword>
<keyword evidence="4 5" id="KW-0472">Membrane</keyword>
<dbReference type="OrthoDB" id="860831at2"/>
<proteinExistence type="predicted"/>
<dbReference type="InterPro" id="IPR002293">
    <property type="entry name" value="AA/rel_permease1"/>
</dbReference>
<dbReference type="Proteomes" id="UP000239522">
    <property type="component" value="Unassembled WGS sequence"/>
</dbReference>
<keyword evidence="7" id="KW-1185">Reference proteome</keyword>
<evidence type="ECO:0000256" key="3">
    <source>
        <dbReference type="ARBA" id="ARBA00022989"/>
    </source>
</evidence>
<feature type="transmembrane region" description="Helical" evidence="5">
    <location>
        <begin position="30"/>
        <end position="51"/>
    </location>
</feature>
<dbReference type="Pfam" id="PF13520">
    <property type="entry name" value="AA_permease_2"/>
    <property type="match status" value="1"/>
</dbReference>
<evidence type="ECO:0000313" key="6">
    <source>
        <dbReference type="EMBL" id="PQB06945.1"/>
    </source>
</evidence>
<protein>
    <recommendedName>
        <fullName evidence="8">Amino acid permease</fullName>
    </recommendedName>
</protein>
<evidence type="ECO:0000256" key="2">
    <source>
        <dbReference type="ARBA" id="ARBA00022692"/>
    </source>
</evidence>
<gene>
    <name evidence="6" type="ORF">BST83_07095</name>
</gene>
<dbReference type="GO" id="GO:0016020">
    <property type="term" value="C:membrane"/>
    <property type="evidence" value="ECO:0007669"/>
    <property type="project" value="UniProtKB-SubCell"/>
</dbReference>
<evidence type="ECO:0008006" key="8">
    <source>
        <dbReference type="Google" id="ProtNLM"/>
    </source>
</evidence>
<feature type="transmembrane region" description="Helical" evidence="5">
    <location>
        <begin position="79"/>
        <end position="99"/>
    </location>
</feature>
<evidence type="ECO:0000256" key="4">
    <source>
        <dbReference type="ARBA" id="ARBA00023136"/>
    </source>
</evidence>
<keyword evidence="2 5" id="KW-0812">Transmembrane</keyword>
<comment type="caution">
    <text evidence="6">The sequence shown here is derived from an EMBL/GenBank/DDBJ whole genome shotgun (WGS) entry which is preliminary data.</text>
</comment>
<evidence type="ECO:0000256" key="1">
    <source>
        <dbReference type="ARBA" id="ARBA00004141"/>
    </source>
</evidence>
<feature type="transmembrane region" description="Helical" evidence="5">
    <location>
        <begin position="111"/>
        <end position="139"/>
    </location>
</feature>
<comment type="subcellular location">
    <subcellularLocation>
        <location evidence="1">Membrane</location>
        <topology evidence="1">Multi-pass membrane protein</topology>
    </subcellularLocation>
</comment>
<organism evidence="6 7">
    <name type="scientific">Polaribacter filamentus</name>
    <dbReference type="NCBI Taxonomy" id="53483"/>
    <lineage>
        <taxon>Bacteria</taxon>
        <taxon>Pseudomonadati</taxon>
        <taxon>Bacteroidota</taxon>
        <taxon>Flavobacteriia</taxon>
        <taxon>Flavobacteriales</taxon>
        <taxon>Flavobacteriaceae</taxon>
    </lineage>
</organism>
<evidence type="ECO:0000313" key="7">
    <source>
        <dbReference type="Proteomes" id="UP000239522"/>
    </source>
</evidence>
<sequence>MKKKLNQLAATAICGNDISSSCLYVSALAIVYAVQYAWISLLSVSFILFLFRKIYGEVLSALPLNGGAYNALLNTTKKFTASFAASLTGLSYVATAVISTSEAIKYLSSSWVVIPIIFIFIFHLTSLVILCLFCIYFIFNNGLEVLITNFKTPTNGSITNALFFGFALATPSIKGFKSSANYVEEQEKFF</sequence>
<dbReference type="AlphaFoldDB" id="A0A2S7KWC2"/>
<reference evidence="6 7" key="1">
    <citation type="submission" date="2016-11" db="EMBL/GenBank/DDBJ databases">
        <title>Trade-off between light-utilization and light-protection in marine flavobacteria.</title>
        <authorList>
            <person name="Kumagai Y."/>
        </authorList>
    </citation>
    <scope>NUCLEOTIDE SEQUENCE [LARGE SCALE GENOMIC DNA]</scope>
    <source>
        <strain evidence="6 7">ATCC 700397</strain>
    </source>
</reference>